<name>A0ABS4I822_9BACL</name>
<proteinExistence type="predicted"/>
<accession>A0ABS4I822</accession>
<evidence type="ECO:0000313" key="2">
    <source>
        <dbReference type="Proteomes" id="UP001519344"/>
    </source>
</evidence>
<sequence length="62" mass="7247">MGNLDTVYCIECNSTMAKCYAKKIFKTGFYHTTIPLAHCLKCESLRSMCIHRYEEMTSETWI</sequence>
<dbReference type="EMBL" id="JAGGKV010000028">
    <property type="protein sequence ID" value="MBP1967082.1"/>
    <property type="molecule type" value="Genomic_DNA"/>
</dbReference>
<reference evidence="1 2" key="1">
    <citation type="submission" date="2021-03" db="EMBL/GenBank/DDBJ databases">
        <title>Genomic Encyclopedia of Type Strains, Phase IV (KMG-IV): sequencing the most valuable type-strain genomes for metagenomic binning, comparative biology and taxonomic classification.</title>
        <authorList>
            <person name="Goeker M."/>
        </authorList>
    </citation>
    <scope>NUCLEOTIDE SEQUENCE [LARGE SCALE GENOMIC DNA]</scope>
    <source>
        <strain evidence="1 2">DSM 24950</strain>
    </source>
</reference>
<evidence type="ECO:0000313" key="1">
    <source>
        <dbReference type="EMBL" id="MBP1967082.1"/>
    </source>
</evidence>
<organism evidence="1 2">
    <name type="scientific">Paenibacillus aceris</name>
    <dbReference type="NCBI Taxonomy" id="869555"/>
    <lineage>
        <taxon>Bacteria</taxon>
        <taxon>Bacillati</taxon>
        <taxon>Bacillota</taxon>
        <taxon>Bacilli</taxon>
        <taxon>Bacillales</taxon>
        <taxon>Paenibacillaceae</taxon>
        <taxon>Paenibacillus</taxon>
    </lineage>
</organism>
<protein>
    <submittedName>
        <fullName evidence="1">NAD-dependent SIR2 family protein deacetylase</fullName>
    </submittedName>
</protein>
<dbReference type="Proteomes" id="UP001519344">
    <property type="component" value="Unassembled WGS sequence"/>
</dbReference>
<keyword evidence="2" id="KW-1185">Reference proteome</keyword>
<gene>
    <name evidence="1" type="ORF">J2Z65_006346</name>
</gene>
<comment type="caution">
    <text evidence="1">The sequence shown here is derived from an EMBL/GenBank/DDBJ whole genome shotgun (WGS) entry which is preliminary data.</text>
</comment>